<dbReference type="AlphaFoldDB" id="A0A948TM60"/>
<name>A0A948TM60_9BACT</name>
<dbReference type="InterPro" id="IPR041607">
    <property type="entry name" value="HU-HIG"/>
</dbReference>
<reference evidence="3" key="1">
    <citation type="journal article" date="2021" name="PeerJ">
        <title>Extensive microbial diversity within the chicken gut microbiome revealed by metagenomics and culture.</title>
        <authorList>
            <person name="Gilroy R."/>
            <person name="Ravi A."/>
            <person name="Getino M."/>
            <person name="Pursley I."/>
            <person name="Horton D.L."/>
            <person name="Alikhan N.F."/>
            <person name="Baker D."/>
            <person name="Gharbi K."/>
            <person name="Hall N."/>
            <person name="Watson M."/>
            <person name="Adriaenssens E.M."/>
            <person name="Foster-Nyarko E."/>
            <person name="Jarju S."/>
            <person name="Secka A."/>
            <person name="Antonio M."/>
            <person name="Oren A."/>
            <person name="Chaudhuri R.R."/>
            <person name="La Ragione R."/>
            <person name="Hildebrand F."/>
            <person name="Pallen M.J."/>
        </authorList>
    </citation>
    <scope>NUCLEOTIDE SEQUENCE</scope>
    <source>
        <strain evidence="3">8470</strain>
    </source>
</reference>
<dbReference type="SUPFAM" id="SSF47729">
    <property type="entry name" value="IHF-like DNA-binding proteins"/>
    <property type="match status" value="1"/>
</dbReference>
<dbReference type="GO" id="GO:0003677">
    <property type="term" value="F:DNA binding"/>
    <property type="evidence" value="ECO:0007669"/>
    <property type="project" value="UniProtKB-KW"/>
</dbReference>
<dbReference type="Pfam" id="PF18291">
    <property type="entry name" value="HU-HIG"/>
    <property type="match status" value="1"/>
</dbReference>
<sequence>MAAKYTMQEMKNLRKEGETLLYPKMVMQDCCGTDELARMIAGETTFSTGEIRGIIGQLAQRMAREMAGGHAVKLEGIGTFTPSLTLKKGKERETPDGEGTRRNAESIEIRSVNFRPAKELVQETSLHCRLERAPKKSKLHVSEYTPEQRLDMAKRFLSEHAMMTVSDYARLVGLSRTTASKELRKWLETNRKDIGTKGKGSHRIYVKAPGAEGKQA</sequence>
<proteinExistence type="predicted"/>
<evidence type="ECO:0000313" key="3">
    <source>
        <dbReference type="EMBL" id="MBU3855953.1"/>
    </source>
</evidence>
<accession>A0A948TM60</accession>
<dbReference type="NCBIfam" id="TIGR01201">
    <property type="entry name" value="HU_rel"/>
    <property type="match status" value="1"/>
</dbReference>
<feature type="domain" description="HU" evidence="2">
    <location>
        <begin position="1"/>
        <end position="130"/>
    </location>
</feature>
<dbReference type="InterPro" id="IPR005902">
    <property type="entry name" value="HU_DNA-bd_put"/>
</dbReference>
<evidence type="ECO:0000313" key="4">
    <source>
        <dbReference type="Proteomes" id="UP000784286"/>
    </source>
</evidence>
<reference evidence="3" key="2">
    <citation type="submission" date="2021-04" db="EMBL/GenBank/DDBJ databases">
        <authorList>
            <person name="Gilroy R."/>
        </authorList>
    </citation>
    <scope>NUCLEOTIDE SEQUENCE</scope>
    <source>
        <strain evidence="3">8470</strain>
    </source>
</reference>
<evidence type="ECO:0000259" key="2">
    <source>
        <dbReference type="Pfam" id="PF18291"/>
    </source>
</evidence>
<dbReference type="Gene3D" id="4.10.520.10">
    <property type="entry name" value="IHF-like DNA-binding proteins"/>
    <property type="match status" value="1"/>
</dbReference>
<gene>
    <name evidence="3" type="ORF">H9928_05240</name>
</gene>
<comment type="caution">
    <text evidence="3">The sequence shown here is derived from an EMBL/GenBank/DDBJ whole genome shotgun (WGS) entry which is preliminary data.</text>
</comment>
<dbReference type="Proteomes" id="UP000784286">
    <property type="component" value="Unassembled WGS sequence"/>
</dbReference>
<protein>
    <submittedName>
        <fullName evidence="3">HU family DNA-binding protein</fullName>
    </submittedName>
</protein>
<dbReference type="InterPro" id="IPR010992">
    <property type="entry name" value="IHF-like_DNA-bd_dom_sf"/>
</dbReference>
<evidence type="ECO:0000256" key="1">
    <source>
        <dbReference type="ARBA" id="ARBA00023125"/>
    </source>
</evidence>
<organism evidence="3 4">
    <name type="scientific">Candidatus Phocaeicola excrementipullorum</name>
    <dbReference type="NCBI Taxonomy" id="2838731"/>
    <lineage>
        <taxon>Bacteria</taxon>
        <taxon>Pseudomonadati</taxon>
        <taxon>Bacteroidota</taxon>
        <taxon>Bacteroidia</taxon>
        <taxon>Bacteroidales</taxon>
        <taxon>Bacteroidaceae</taxon>
        <taxon>Phocaeicola</taxon>
    </lineage>
</organism>
<dbReference type="EMBL" id="JAHLFJ010000047">
    <property type="protein sequence ID" value="MBU3855953.1"/>
    <property type="molecule type" value="Genomic_DNA"/>
</dbReference>
<keyword evidence="1 3" id="KW-0238">DNA-binding</keyword>